<dbReference type="PROSITE" id="PS00092">
    <property type="entry name" value="N6_MTASE"/>
    <property type="match status" value="1"/>
</dbReference>
<evidence type="ECO:0000256" key="3">
    <source>
        <dbReference type="ARBA" id="ARBA00022603"/>
    </source>
</evidence>
<dbReference type="InterPro" id="IPR046977">
    <property type="entry name" value="RsmC/RlmG"/>
</dbReference>
<dbReference type="PANTHER" id="PTHR47816:SF4">
    <property type="entry name" value="RIBOSOMAL RNA SMALL SUBUNIT METHYLTRANSFERASE C"/>
    <property type="match status" value="1"/>
</dbReference>
<evidence type="ECO:0000256" key="1">
    <source>
        <dbReference type="ARBA" id="ARBA00022490"/>
    </source>
</evidence>
<gene>
    <name evidence="7" type="ORF">SAMN04488105_11381</name>
</gene>
<evidence type="ECO:0000313" key="8">
    <source>
        <dbReference type="Proteomes" id="UP000198994"/>
    </source>
</evidence>
<dbReference type="GO" id="GO:0008757">
    <property type="term" value="F:S-adenosylmethionine-dependent methyltransferase activity"/>
    <property type="evidence" value="ECO:0007669"/>
    <property type="project" value="InterPro"/>
</dbReference>
<feature type="domain" description="Methyltransferase small" evidence="6">
    <location>
        <begin position="158"/>
        <end position="318"/>
    </location>
</feature>
<organism evidence="7 8">
    <name type="scientific">Salipiger thiooxidans</name>
    <dbReference type="NCBI Taxonomy" id="282683"/>
    <lineage>
        <taxon>Bacteria</taxon>
        <taxon>Pseudomonadati</taxon>
        <taxon>Pseudomonadota</taxon>
        <taxon>Alphaproteobacteria</taxon>
        <taxon>Rhodobacterales</taxon>
        <taxon>Roseobacteraceae</taxon>
        <taxon>Salipiger</taxon>
    </lineage>
</organism>
<keyword evidence="8" id="KW-1185">Reference proteome</keyword>
<protein>
    <submittedName>
        <fullName evidence="7">16S rRNA m(2)G 1207 methyltransferase</fullName>
    </submittedName>
</protein>
<dbReference type="OrthoDB" id="9816072at2"/>
<dbReference type="Gene3D" id="3.40.50.150">
    <property type="entry name" value="Vaccinia Virus protein VP39"/>
    <property type="match status" value="2"/>
</dbReference>
<evidence type="ECO:0000256" key="4">
    <source>
        <dbReference type="ARBA" id="ARBA00022679"/>
    </source>
</evidence>
<dbReference type="GO" id="GO:0006364">
    <property type="term" value="P:rRNA processing"/>
    <property type="evidence" value="ECO:0007669"/>
    <property type="project" value="UniProtKB-KW"/>
</dbReference>
<evidence type="ECO:0000259" key="6">
    <source>
        <dbReference type="Pfam" id="PF05175"/>
    </source>
</evidence>
<dbReference type="InterPro" id="IPR029063">
    <property type="entry name" value="SAM-dependent_MTases_sf"/>
</dbReference>
<dbReference type="InterPro" id="IPR007848">
    <property type="entry name" value="Small_mtfrase_dom"/>
</dbReference>
<sequence length="325" mass="34695">MTTDRLSFATEAGLSLPSDGRILLLGAPGDLVTEALPLERCAVVQRFRPDFDLWQRRGVDVSLVPEGSVTAAVVFLPRARELAEARIAEACAAVPDGLIVVDGLKTDGIEALVKALKSRTELQGQVSKAHGKTVWFTATDVFADWARAPDLNAHGDWTAPGVFSADGPDPASQALLAALPAKLGAQVADLGAGWGGLSTGLLSRDSLAALHLVEADRTALDCAERNVTDPRASFHWADATSWEPPALLDTVVMNPPFHTGRKADPALGQAFIAAARRMLKPAGQLWLVANRHLPYETALATHFRASEEIAGDSRFKILHASRPKR</sequence>
<keyword evidence="2" id="KW-0698">rRNA processing</keyword>
<proteinExistence type="predicted"/>
<keyword evidence="1" id="KW-0963">Cytoplasm</keyword>
<evidence type="ECO:0000313" key="7">
    <source>
        <dbReference type="EMBL" id="SDF14407.1"/>
    </source>
</evidence>
<accession>A0A1G7INW8</accession>
<dbReference type="GO" id="GO:0003676">
    <property type="term" value="F:nucleic acid binding"/>
    <property type="evidence" value="ECO:0007669"/>
    <property type="project" value="InterPro"/>
</dbReference>
<dbReference type="PANTHER" id="PTHR47816">
    <property type="entry name" value="RIBOSOMAL RNA SMALL SUBUNIT METHYLTRANSFERASE C"/>
    <property type="match status" value="1"/>
</dbReference>
<dbReference type="Proteomes" id="UP000198994">
    <property type="component" value="Unassembled WGS sequence"/>
</dbReference>
<dbReference type="AlphaFoldDB" id="A0A1G7INW8"/>
<dbReference type="RefSeq" id="WP_089962120.1">
    <property type="nucleotide sequence ID" value="NZ_FNAV01000013.1"/>
</dbReference>
<dbReference type="GO" id="GO:0008170">
    <property type="term" value="F:N-methyltransferase activity"/>
    <property type="evidence" value="ECO:0007669"/>
    <property type="project" value="UniProtKB-ARBA"/>
</dbReference>
<dbReference type="InterPro" id="IPR002052">
    <property type="entry name" value="DNA_methylase_N6_adenine_CS"/>
</dbReference>
<keyword evidence="5" id="KW-0949">S-adenosyl-L-methionine</keyword>
<dbReference type="SUPFAM" id="SSF53335">
    <property type="entry name" value="S-adenosyl-L-methionine-dependent methyltransferases"/>
    <property type="match status" value="1"/>
</dbReference>
<keyword evidence="3 7" id="KW-0489">Methyltransferase</keyword>
<dbReference type="STRING" id="282683.SAMN04488105_11381"/>
<evidence type="ECO:0000256" key="2">
    <source>
        <dbReference type="ARBA" id="ARBA00022552"/>
    </source>
</evidence>
<dbReference type="CDD" id="cd02440">
    <property type="entry name" value="AdoMet_MTases"/>
    <property type="match status" value="1"/>
</dbReference>
<dbReference type="Pfam" id="PF05175">
    <property type="entry name" value="MTS"/>
    <property type="match status" value="1"/>
</dbReference>
<dbReference type="GO" id="GO:0032259">
    <property type="term" value="P:methylation"/>
    <property type="evidence" value="ECO:0007669"/>
    <property type="project" value="UniProtKB-KW"/>
</dbReference>
<evidence type="ECO:0000256" key="5">
    <source>
        <dbReference type="ARBA" id="ARBA00022691"/>
    </source>
</evidence>
<dbReference type="EMBL" id="FNAV01000013">
    <property type="protein sequence ID" value="SDF14407.1"/>
    <property type="molecule type" value="Genomic_DNA"/>
</dbReference>
<reference evidence="8" key="1">
    <citation type="submission" date="2016-10" db="EMBL/GenBank/DDBJ databases">
        <authorList>
            <person name="Varghese N."/>
            <person name="Submissions S."/>
        </authorList>
    </citation>
    <scope>NUCLEOTIDE SEQUENCE [LARGE SCALE GENOMIC DNA]</scope>
    <source>
        <strain evidence="8">DSM 10146</strain>
    </source>
</reference>
<name>A0A1G7INW8_9RHOB</name>
<keyword evidence="4 7" id="KW-0808">Transferase</keyword>